<sequence length="298" mass="32623">MSIPYRVARGALARGSNFRRLSKWALPAASNTAVANVPNTSGSVKYMATSSSGGSLLKKLAKENPYKDVVRYEFKNRKWNLQHVDFYSEAIAVGLLETGLQPGDVVLSWLPAHFSETMVLQFACSKAGLVLYNLDPELATKDTKAAEEALAQALTVTKANVLISQEAGSDVNYVRLCESVIPEVRFFDFAEGKPFITPRFPHLRLPVHTGFDQDDKWGMLTLKQFVVPADNLSDHLQGFTVDGSTPFLGELVVDAKGIPTGTGKIQTNDEVAKNGVLESYSKILSRDFHVVEGEGVAW</sequence>
<dbReference type="Gene3D" id="3.40.50.980">
    <property type="match status" value="1"/>
</dbReference>
<accession>A0A7S0UGW4</accession>
<protein>
    <recommendedName>
        <fullName evidence="1">AMP-dependent synthetase/ligase domain-containing protein</fullName>
    </recommendedName>
</protein>
<evidence type="ECO:0000313" key="2">
    <source>
        <dbReference type="EMBL" id="CAD8762280.1"/>
    </source>
</evidence>
<gene>
    <name evidence="2" type="ORF">PDEL1432_LOCUS2320</name>
</gene>
<feature type="domain" description="AMP-dependent synthetase/ligase" evidence="1">
    <location>
        <begin position="61"/>
        <end position="166"/>
    </location>
</feature>
<dbReference type="SUPFAM" id="SSF56801">
    <property type="entry name" value="Acetyl-CoA synthetase-like"/>
    <property type="match status" value="1"/>
</dbReference>
<dbReference type="Pfam" id="PF00501">
    <property type="entry name" value="AMP-binding"/>
    <property type="match status" value="1"/>
</dbReference>
<evidence type="ECO:0000259" key="1">
    <source>
        <dbReference type="Pfam" id="PF00501"/>
    </source>
</evidence>
<organism evidence="2">
    <name type="scientific">Pseudo-nitzschia delicatissima</name>
    <dbReference type="NCBI Taxonomy" id="44447"/>
    <lineage>
        <taxon>Eukaryota</taxon>
        <taxon>Sar</taxon>
        <taxon>Stramenopiles</taxon>
        <taxon>Ochrophyta</taxon>
        <taxon>Bacillariophyta</taxon>
        <taxon>Bacillariophyceae</taxon>
        <taxon>Bacillariophycidae</taxon>
        <taxon>Bacillariales</taxon>
        <taxon>Bacillariaceae</taxon>
        <taxon>Pseudo-nitzschia</taxon>
    </lineage>
</organism>
<name>A0A7S0UGW4_9STRA</name>
<reference evidence="2" key="1">
    <citation type="submission" date="2021-01" db="EMBL/GenBank/DDBJ databases">
        <authorList>
            <person name="Corre E."/>
            <person name="Pelletier E."/>
            <person name="Niang G."/>
            <person name="Scheremetjew M."/>
            <person name="Finn R."/>
            <person name="Kale V."/>
            <person name="Holt S."/>
            <person name="Cochrane G."/>
            <person name="Meng A."/>
            <person name="Brown T."/>
            <person name="Cohen L."/>
        </authorList>
    </citation>
    <scope>NUCLEOTIDE SEQUENCE</scope>
    <source>
        <strain evidence="2">UNC1205</strain>
    </source>
</reference>
<proteinExistence type="predicted"/>
<dbReference type="InterPro" id="IPR000873">
    <property type="entry name" value="AMP-dep_synth/lig_dom"/>
</dbReference>
<dbReference type="EMBL" id="HBFL01003265">
    <property type="protein sequence ID" value="CAD8762280.1"/>
    <property type="molecule type" value="Transcribed_RNA"/>
</dbReference>
<dbReference type="AlphaFoldDB" id="A0A7S0UGW4"/>